<comment type="caution">
    <text evidence="1">The sequence shown here is derived from an EMBL/GenBank/DDBJ whole genome shotgun (WGS) entry which is preliminary data.</text>
</comment>
<dbReference type="AlphaFoldDB" id="A0A819C926"/>
<sequence length="47" mass="5399">MRSLIKLLRTTLNGLNIFSLRDMGSGMDLITVKRLGQWATRLYIALF</sequence>
<protein>
    <submittedName>
        <fullName evidence="1">Uncharacterized protein</fullName>
    </submittedName>
</protein>
<dbReference type="Proteomes" id="UP000663844">
    <property type="component" value="Unassembled WGS sequence"/>
</dbReference>
<dbReference type="EMBL" id="CAJOAZ010001453">
    <property type="protein sequence ID" value="CAF3816842.1"/>
    <property type="molecule type" value="Genomic_DNA"/>
</dbReference>
<accession>A0A819C926</accession>
<organism evidence="1 2">
    <name type="scientific">Adineta steineri</name>
    <dbReference type="NCBI Taxonomy" id="433720"/>
    <lineage>
        <taxon>Eukaryota</taxon>
        <taxon>Metazoa</taxon>
        <taxon>Spiralia</taxon>
        <taxon>Gnathifera</taxon>
        <taxon>Rotifera</taxon>
        <taxon>Eurotatoria</taxon>
        <taxon>Bdelloidea</taxon>
        <taxon>Adinetida</taxon>
        <taxon>Adinetidae</taxon>
        <taxon>Adineta</taxon>
    </lineage>
</organism>
<gene>
    <name evidence="1" type="ORF">OXD698_LOCUS19186</name>
</gene>
<evidence type="ECO:0000313" key="2">
    <source>
        <dbReference type="Proteomes" id="UP000663844"/>
    </source>
</evidence>
<name>A0A819C926_9BILA</name>
<evidence type="ECO:0000313" key="1">
    <source>
        <dbReference type="EMBL" id="CAF3816842.1"/>
    </source>
</evidence>
<reference evidence="1" key="1">
    <citation type="submission" date="2021-02" db="EMBL/GenBank/DDBJ databases">
        <authorList>
            <person name="Nowell W R."/>
        </authorList>
    </citation>
    <scope>NUCLEOTIDE SEQUENCE</scope>
</reference>
<proteinExistence type="predicted"/>
<feature type="non-terminal residue" evidence="1">
    <location>
        <position position="47"/>
    </location>
</feature>